<feature type="domain" description="Glycosyl hydrolase family 31 C-terminal" evidence="5">
    <location>
        <begin position="596"/>
        <end position="683"/>
    </location>
</feature>
<dbReference type="PANTHER" id="PTHR22762">
    <property type="entry name" value="ALPHA-GLUCOSIDASE"/>
    <property type="match status" value="1"/>
</dbReference>
<dbReference type="SUPFAM" id="SSF51011">
    <property type="entry name" value="Glycosyl hydrolase domain"/>
    <property type="match status" value="1"/>
</dbReference>
<evidence type="ECO:0000256" key="1">
    <source>
        <dbReference type="ARBA" id="ARBA00007806"/>
    </source>
</evidence>
<evidence type="ECO:0000313" key="6">
    <source>
        <dbReference type="EMBL" id="RBP02327.1"/>
    </source>
</evidence>
<dbReference type="Pfam" id="PF01055">
    <property type="entry name" value="Glyco_hydro_31_2nd"/>
    <property type="match status" value="1"/>
</dbReference>
<dbReference type="EMBL" id="QNRK01000053">
    <property type="protein sequence ID" value="RBP02327.1"/>
    <property type="molecule type" value="Genomic_DNA"/>
</dbReference>
<keyword evidence="2" id="KW-0326">Glycosidase</keyword>
<evidence type="ECO:0000256" key="2">
    <source>
        <dbReference type="RuleBase" id="RU361185"/>
    </source>
</evidence>
<dbReference type="Gene3D" id="2.60.40.1760">
    <property type="entry name" value="glycosyl hydrolase (family 31)"/>
    <property type="match status" value="1"/>
</dbReference>
<dbReference type="AlphaFoldDB" id="A0A366EIT3"/>
<dbReference type="InterPro" id="IPR013780">
    <property type="entry name" value="Glyco_hydro_b"/>
</dbReference>
<feature type="domain" description="Glycoside hydrolase family 31 TIM barrel" evidence="3">
    <location>
        <begin position="260"/>
        <end position="587"/>
    </location>
</feature>
<keyword evidence="7" id="KW-1185">Reference proteome</keyword>
<keyword evidence="2" id="KW-0378">Hydrolase</keyword>
<dbReference type="CDD" id="cd06599">
    <property type="entry name" value="GH31_glycosidase_Aec37"/>
    <property type="match status" value="1"/>
</dbReference>
<reference evidence="6 7" key="1">
    <citation type="submission" date="2018-06" db="EMBL/GenBank/DDBJ databases">
        <title>Genomic Encyclopedia of Type Strains, Phase IV (KMG-IV): sequencing the most valuable type-strain genomes for metagenomic binning, comparative biology and taxonomic classification.</title>
        <authorList>
            <person name="Goeker M."/>
        </authorList>
    </citation>
    <scope>NUCLEOTIDE SEQUENCE [LARGE SCALE GENOMIC DNA]</scope>
    <source>
        <strain evidence="6 7">DSM 24875</strain>
    </source>
</reference>
<dbReference type="Gene3D" id="2.60.40.1180">
    <property type="entry name" value="Golgi alpha-mannosidase II"/>
    <property type="match status" value="1"/>
</dbReference>
<dbReference type="Pfam" id="PF21365">
    <property type="entry name" value="Glyco_hydro_31_3rd"/>
    <property type="match status" value="1"/>
</dbReference>
<gene>
    <name evidence="6" type="ORF">DFR50_15327</name>
</gene>
<evidence type="ECO:0000313" key="7">
    <source>
        <dbReference type="Proteomes" id="UP000253529"/>
    </source>
</evidence>
<evidence type="ECO:0000259" key="5">
    <source>
        <dbReference type="Pfam" id="PF21365"/>
    </source>
</evidence>
<evidence type="ECO:0000259" key="4">
    <source>
        <dbReference type="Pfam" id="PF13802"/>
    </source>
</evidence>
<dbReference type="InterPro" id="IPR000322">
    <property type="entry name" value="Glyco_hydro_31_TIM"/>
</dbReference>
<organism evidence="6 7">
    <name type="scientific">Roseiarcus fermentans</name>
    <dbReference type="NCBI Taxonomy" id="1473586"/>
    <lineage>
        <taxon>Bacteria</taxon>
        <taxon>Pseudomonadati</taxon>
        <taxon>Pseudomonadota</taxon>
        <taxon>Alphaproteobacteria</taxon>
        <taxon>Hyphomicrobiales</taxon>
        <taxon>Roseiarcaceae</taxon>
        <taxon>Roseiarcus</taxon>
    </lineage>
</organism>
<dbReference type="PANTHER" id="PTHR22762:SF165">
    <property type="entry name" value="PUTATIVE (AFU_ORTHOLOGUE AFUA_1G06560)-RELATED"/>
    <property type="match status" value="1"/>
</dbReference>
<dbReference type="InterPro" id="IPR017853">
    <property type="entry name" value="GH"/>
</dbReference>
<dbReference type="SUPFAM" id="SSF74650">
    <property type="entry name" value="Galactose mutarotase-like"/>
    <property type="match status" value="1"/>
</dbReference>
<comment type="caution">
    <text evidence="6">The sequence shown here is derived from an EMBL/GenBank/DDBJ whole genome shotgun (WGS) entry which is preliminary data.</text>
</comment>
<protein>
    <submittedName>
        <fullName evidence="6">Alpha-glucosidase</fullName>
    </submittedName>
</protein>
<feature type="domain" description="Glycoside hydrolase family 31 N-terminal" evidence="4">
    <location>
        <begin position="27"/>
        <end position="214"/>
    </location>
</feature>
<name>A0A366EIT3_9HYPH</name>
<sequence>MKPILRARLAAADAQGVVLDCGDGAAMRIVALRDDLVRVTLLRGGTLRQTRTWSVPAHGEADTDWAGRDRLDDSSWPAVATDIAASPAQVTLATRALSLTVTLDPLRLDWALPDRTVFASDRETQPYWLGQGTHAFKHAMARAEGDRHYGLGDKTGPLDLTGRRLRCAMRDALGYDPERGDPLYKAWPFLIVRDGPSGVAHGLFYDNGAEGAFDLGCEHDNYFGRYRTYEAEDGDLDLYLILGPRLADVTRKFVALTGRTALPPRWSLGFAQTAMALADAPDAQARIEGVIDAARAHDIPVSAFHFGSGYTSIGGKRYVFTWNRAKFPAPEALIRAFHTAGMKVVANVKPCLLDDHPRYDEVAGLGAFVAGADGAPLRSRFWDGEGAHVDFTSPAGVAWWKESFTREVLDVGVDAGWNDNNEYGLFDDEATAAGFGQPTPLALLRPVEALLMTRATREAQVAAKPGVRPFTVSRAGGPGLQRYAQSWSGDNTTSWRSLKWNFRAGLGMALSGLYNIGHDIGGFAGPPPDPELLIRWTQAGVLHPRFLMNSWKADGVVTSPWLHPEALPAIRAALRLRLRLMPYLYSAMVSAHEAHVPVLAPTFFAFEDDPETFADADAAMFGPCLLAAPALRQGARAVEVYLPAGPESFRDVWTGRVYAAGRRATIPAPLDRLPLLAPAGAIVAVTDSGDDYARLHDEPSRALLVFPGGGEGSSRAVLVEDDGLSLAGPSTRVAVALGWTAKTVRVEVSANGDYRLPCSQMRVILPEDDRRRVELRGVDGIGLRI</sequence>
<proteinExistence type="inferred from homology"/>
<comment type="similarity">
    <text evidence="1 2">Belongs to the glycosyl hydrolase 31 family.</text>
</comment>
<dbReference type="InterPro" id="IPR048395">
    <property type="entry name" value="Glyco_hydro_31_C"/>
</dbReference>
<evidence type="ECO:0000259" key="3">
    <source>
        <dbReference type="Pfam" id="PF01055"/>
    </source>
</evidence>
<dbReference type="GO" id="GO:0005975">
    <property type="term" value="P:carbohydrate metabolic process"/>
    <property type="evidence" value="ECO:0007669"/>
    <property type="project" value="InterPro"/>
</dbReference>
<dbReference type="RefSeq" id="WP_170153442.1">
    <property type="nucleotide sequence ID" value="NZ_QNRK01000053.1"/>
</dbReference>
<dbReference type="InterPro" id="IPR025887">
    <property type="entry name" value="Glyco_hydro_31_N_dom"/>
</dbReference>
<accession>A0A366EIT3</accession>
<dbReference type="Gene3D" id="3.20.20.80">
    <property type="entry name" value="Glycosidases"/>
    <property type="match status" value="1"/>
</dbReference>
<dbReference type="GO" id="GO:0030246">
    <property type="term" value="F:carbohydrate binding"/>
    <property type="evidence" value="ECO:0007669"/>
    <property type="project" value="InterPro"/>
</dbReference>
<dbReference type="CDD" id="cd14752">
    <property type="entry name" value="GH31_N"/>
    <property type="match status" value="1"/>
</dbReference>
<dbReference type="Proteomes" id="UP000253529">
    <property type="component" value="Unassembled WGS sequence"/>
</dbReference>
<dbReference type="SUPFAM" id="SSF51445">
    <property type="entry name" value="(Trans)glycosidases"/>
    <property type="match status" value="1"/>
</dbReference>
<dbReference type="GO" id="GO:0004553">
    <property type="term" value="F:hydrolase activity, hydrolyzing O-glycosyl compounds"/>
    <property type="evidence" value="ECO:0007669"/>
    <property type="project" value="InterPro"/>
</dbReference>
<dbReference type="Pfam" id="PF13802">
    <property type="entry name" value="Gal_mutarotas_2"/>
    <property type="match status" value="1"/>
</dbReference>
<dbReference type="InterPro" id="IPR011013">
    <property type="entry name" value="Gal_mutarotase_sf_dom"/>
</dbReference>